<evidence type="ECO:0000256" key="10">
    <source>
        <dbReference type="SAM" id="SignalP"/>
    </source>
</evidence>
<keyword evidence="3 10" id="KW-0732">Signal</keyword>
<dbReference type="CDD" id="cd02795">
    <property type="entry name" value="CBM6-CBM35-CBM36_like"/>
    <property type="match status" value="1"/>
</dbReference>
<dbReference type="SMART" id="SM00237">
    <property type="entry name" value="Calx_beta"/>
    <property type="match status" value="1"/>
</dbReference>
<dbReference type="PANTHER" id="PTHR10030:SF37">
    <property type="entry name" value="ALPHA-L-FUCOSIDASE-RELATED"/>
    <property type="match status" value="1"/>
</dbReference>
<feature type="region of interest" description="Disordered" evidence="9">
    <location>
        <begin position="1469"/>
        <end position="1522"/>
    </location>
</feature>
<dbReference type="Gene3D" id="2.60.40.2030">
    <property type="match status" value="1"/>
</dbReference>
<dbReference type="GO" id="GO:0005764">
    <property type="term" value="C:lysosome"/>
    <property type="evidence" value="ECO:0007669"/>
    <property type="project" value="TreeGrafter"/>
</dbReference>
<keyword evidence="8" id="KW-0175">Coiled coil</keyword>
<evidence type="ECO:0000256" key="5">
    <source>
        <dbReference type="ARBA" id="ARBA00022801"/>
    </source>
</evidence>
<dbReference type="SUPFAM" id="SSF141072">
    <property type="entry name" value="CalX-like"/>
    <property type="match status" value="1"/>
</dbReference>
<dbReference type="Gene3D" id="1.20.1270.90">
    <property type="entry name" value="AF1782-like"/>
    <property type="match status" value="3"/>
</dbReference>
<keyword evidence="5" id="KW-0378">Hydrolase</keyword>
<reference evidence="12" key="1">
    <citation type="journal article" date="2021" name="PeerJ">
        <title>Extensive microbial diversity within the chicken gut microbiome revealed by metagenomics and culture.</title>
        <authorList>
            <person name="Gilroy R."/>
            <person name="Ravi A."/>
            <person name="Getino M."/>
            <person name="Pursley I."/>
            <person name="Horton D.L."/>
            <person name="Alikhan N.F."/>
            <person name="Baker D."/>
            <person name="Gharbi K."/>
            <person name="Hall N."/>
            <person name="Watson M."/>
            <person name="Adriaenssens E.M."/>
            <person name="Foster-Nyarko E."/>
            <person name="Jarju S."/>
            <person name="Secka A."/>
            <person name="Antonio M."/>
            <person name="Oren A."/>
            <person name="Chaudhuri R.R."/>
            <person name="La Ragione R."/>
            <person name="Hildebrand F."/>
            <person name="Pallen M.J."/>
        </authorList>
    </citation>
    <scope>NUCLEOTIDE SEQUENCE</scope>
    <source>
        <strain evidence="12">ChiGjej1B1-14440</strain>
    </source>
</reference>
<evidence type="ECO:0000256" key="6">
    <source>
        <dbReference type="ARBA" id="ARBA00022837"/>
    </source>
</evidence>
<dbReference type="Pfam" id="PF00754">
    <property type="entry name" value="F5_F8_type_C"/>
    <property type="match status" value="1"/>
</dbReference>
<evidence type="ECO:0000256" key="1">
    <source>
        <dbReference type="ARBA" id="ARBA00007951"/>
    </source>
</evidence>
<dbReference type="PROSITE" id="PS50022">
    <property type="entry name" value="FA58C_3"/>
    <property type="match status" value="1"/>
</dbReference>
<gene>
    <name evidence="12" type="ORF">H9980_07115</name>
</gene>
<organism evidence="12 13">
    <name type="scientific">Candidatus Erysipelatoclostridium merdavium</name>
    <dbReference type="NCBI Taxonomy" id="2838566"/>
    <lineage>
        <taxon>Bacteria</taxon>
        <taxon>Bacillati</taxon>
        <taxon>Bacillota</taxon>
        <taxon>Erysipelotrichia</taxon>
        <taxon>Erysipelotrichales</taxon>
        <taxon>Erysipelotrichales incertae sedis</taxon>
    </lineage>
</organism>
<evidence type="ECO:0000313" key="13">
    <source>
        <dbReference type="Proteomes" id="UP000886724"/>
    </source>
</evidence>
<feature type="signal peptide" evidence="10">
    <location>
        <begin position="1"/>
        <end position="30"/>
    </location>
</feature>
<protein>
    <recommendedName>
        <fullName evidence="2">alpha-L-fucosidase</fullName>
        <ecNumber evidence="2">3.2.1.51</ecNumber>
    </recommendedName>
</protein>
<feature type="chain" id="PRO_5038671493" description="alpha-L-fucosidase" evidence="10">
    <location>
        <begin position="31"/>
        <end position="1552"/>
    </location>
</feature>
<evidence type="ECO:0000256" key="7">
    <source>
        <dbReference type="ARBA" id="ARBA00023295"/>
    </source>
</evidence>
<dbReference type="Pfam" id="PF07554">
    <property type="entry name" value="FIVAR"/>
    <property type="match status" value="2"/>
</dbReference>
<feature type="domain" description="F5/8 type C" evidence="11">
    <location>
        <begin position="411"/>
        <end position="551"/>
    </location>
</feature>
<feature type="coiled-coil region" evidence="8">
    <location>
        <begin position="1289"/>
        <end position="1330"/>
    </location>
</feature>
<keyword evidence="6" id="KW-0106">Calcium</keyword>
<comment type="caution">
    <text evidence="12">The sequence shown here is derived from an EMBL/GenBank/DDBJ whole genome shotgun (WGS) entry which is preliminary data.</text>
</comment>
<name>A0A9D1XPM6_9FIRM</name>
<proteinExistence type="inferred from homology"/>
<dbReference type="Gene3D" id="2.60.120.260">
    <property type="entry name" value="Galactose-binding domain-like"/>
    <property type="match status" value="4"/>
</dbReference>
<dbReference type="EMBL" id="DXET01000155">
    <property type="protein sequence ID" value="HIX81725.1"/>
    <property type="molecule type" value="Genomic_DNA"/>
</dbReference>
<evidence type="ECO:0000256" key="8">
    <source>
        <dbReference type="SAM" id="Coils"/>
    </source>
</evidence>
<dbReference type="SUPFAM" id="SSF51445">
    <property type="entry name" value="(Trans)glycosidases"/>
    <property type="match status" value="1"/>
</dbReference>
<evidence type="ECO:0000256" key="9">
    <source>
        <dbReference type="SAM" id="MobiDB-lite"/>
    </source>
</evidence>
<dbReference type="EC" id="3.2.1.51" evidence="2"/>
<dbReference type="Proteomes" id="UP000886724">
    <property type="component" value="Unassembled WGS sequence"/>
</dbReference>
<dbReference type="InterPro" id="IPR003644">
    <property type="entry name" value="Calx_beta"/>
</dbReference>
<evidence type="ECO:0000259" key="11">
    <source>
        <dbReference type="PROSITE" id="PS50022"/>
    </source>
</evidence>
<dbReference type="InterPro" id="IPR017853">
    <property type="entry name" value="GH"/>
</dbReference>
<evidence type="ECO:0000256" key="2">
    <source>
        <dbReference type="ARBA" id="ARBA00012662"/>
    </source>
</evidence>
<dbReference type="GO" id="GO:0016020">
    <property type="term" value="C:membrane"/>
    <property type="evidence" value="ECO:0007669"/>
    <property type="project" value="InterPro"/>
</dbReference>
<evidence type="ECO:0000256" key="3">
    <source>
        <dbReference type="ARBA" id="ARBA00022729"/>
    </source>
</evidence>
<accession>A0A9D1XPM6</accession>
<dbReference type="Pfam" id="PF18998">
    <property type="entry name" value="Flg_new_2"/>
    <property type="match status" value="1"/>
</dbReference>
<evidence type="ECO:0000313" key="12">
    <source>
        <dbReference type="EMBL" id="HIX81725.1"/>
    </source>
</evidence>
<dbReference type="InterPro" id="IPR000933">
    <property type="entry name" value="Glyco_hydro_29"/>
</dbReference>
<dbReference type="GO" id="GO:0007154">
    <property type="term" value="P:cell communication"/>
    <property type="evidence" value="ECO:0007669"/>
    <property type="project" value="InterPro"/>
</dbReference>
<dbReference type="GO" id="GO:0016139">
    <property type="term" value="P:glycoside catabolic process"/>
    <property type="evidence" value="ECO:0007669"/>
    <property type="project" value="TreeGrafter"/>
</dbReference>
<feature type="compositionally biased region" description="Low complexity" evidence="9">
    <location>
        <begin position="1491"/>
        <end position="1516"/>
    </location>
</feature>
<keyword evidence="4" id="KW-0677">Repeat</keyword>
<dbReference type="InterPro" id="IPR008979">
    <property type="entry name" value="Galactose-bd-like_sf"/>
</dbReference>
<dbReference type="Pfam" id="PF01120">
    <property type="entry name" value="Alpha_L_fucos"/>
    <property type="match status" value="1"/>
</dbReference>
<comment type="similarity">
    <text evidence="1">Belongs to the glycosyl hydrolase 29 family.</text>
</comment>
<keyword evidence="7" id="KW-0326">Glycosidase</keyword>
<dbReference type="GO" id="GO:0004560">
    <property type="term" value="F:alpha-L-fucosidase activity"/>
    <property type="evidence" value="ECO:0007669"/>
    <property type="project" value="InterPro"/>
</dbReference>
<dbReference type="Pfam" id="PF03160">
    <property type="entry name" value="Calx-beta"/>
    <property type="match status" value="1"/>
</dbReference>
<reference evidence="12" key="2">
    <citation type="submission" date="2021-04" db="EMBL/GenBank/DDBJ databases">
        <authorList>
            <person name="Gilroy R."/>
        </authorList>
    </citation>
    <scope>NUCLEOTIDE SEQUENCE</scope>
    <source>
        <strain evidence="12">ChiGjej1B1-14440</strain>
    </source>
</reference>
<dbReference type="InterPro" id="IPR044060">
    <property type="entry name" value="Bacterial_rp_domain"/>
</dbReference>
<dbReference type="SUPFAM" id="SSF49785">
    <property type="entry name" value="Galactose-binding domain-like"/>
    <property type="match status" value="3"/>
</dbReference>
<dbReference type="Gene3D" id="3.20.20.80">
    <property type="entry name" value="Glycosidases"/>
    <property type="match status" value="1"/>
</dbReference>
<dbReference type="GO" id="GO:0006004">
    <property type="term" value="P:fucose metabolic process"/>
    <property type="evidence" value="ECO:0007669"/>
    <property type="project" value="TreeGrafter"/>
</dbReference>
<dbReference type="InterPro" id="IPR000421">
    <property type="entry name" value="FA58C"/>
</dbReference>
<sequence>MKNKKMMRKIAAAAMAGALVLPATVSSSKAQTLDGWVDDSQLNNSEVAAPEAYGPTPDALQYEYQKQELAAFCHFGPNTFNEIEWGENYGNTPPAEIFTLGPNDDFDAETLVETLKNAGFKRLIVTAKHHDGFCIWASEYTKYDVASTNYKNGEGDILAEISKACSDYDMDMGLYLSPWDIHDQSYGYFDKDGNALVGSDGQPLNGMSWEEVEEKDVYDYNEYYRNQLEEILGNDKYGNKGEFVEIWMDGAKGSGYKTQNYNFDDWFATIQKYEGKEAGREADCLLFGSGAKTTVRWIGNELGFAPDTNWAQAKLIYKDGKATDIDTGWDESTGYAAGYPDGDVWTVPECDARITSGWFWGNTKKTPKSMEELSEMYFRSVGHNGTLLLNVPPNDEGKLDKAIQERIVEFGNAVKNTFKTNKAEDKAAYGDTVLGNSKAYSASNVLDGDQDTYWTPEAGNSMGSVLIDLGETTNFDVVSIEEAIQLGQRITNYKVEYSNDLQSWETMDEGTTVGSKRLSRTSPVKARYVKVTVSTNEDTSPLISEIGVYKATGGLELNSSVPEGLTVVDNTDKDTSDGFGFTYNNSWVQEKGKDFINGTSMYANEGSELTLNFHGTKAYLMGTLDPNHGKAMISVDNGPEVEIDTKASKRSVGNVLYASDDLEDGDHTLTLRVVSDAIGIEAAAVIDNQGKGMFEFEHNAYRVLEAEDESATLEHKLTVKRVGGTNGEAVVQVENNPGTAMQGNYDANLSGGTLTFAPGETEKQVSLYTKYDSRIQGDTSFTMNLVNATNDVIIGFNKVATITIEDRDVKTKEQLAELIAQGEILNTQEYLYVSGWDAFQDAFKAAKETLADSDATIIQYGNAYRNLTVAINGLVVRDNYSEEDPFIMPVKKDETKVLEAELATLKNTGENEEYVLAVEERDWASNKKIINCFNAGDQIEVPYNASKAGKYKVVLTYRSGGEENSFDVSEVDGKIKNVSVVAGNDDATVTKTKEFEIEVVEAGAGTLVLTAGTKNGPQLDKLDITASDLNWKEFTIKATAGTGGTITPSGDNVYTELSDVTYTITPDNGYEIEDVKVNGESQGAITSYTFTEFSKDSTIEATFKFKYYNESTPFEFPEKIGSENKVTLEAEKTELINTGDANEQWKLGIESGTWASGGQFVNCLNSGDQLVIHYNAPNAGIYQFTATYRSGSDTNKLVWSGDKVINGEVAAGNSDASVVKTVDFLVEITEAGKGKIVFTAPSTNSPQLDKFDIVYFSDKESMARADLKALIEDAKAILENASDYQTATIENLKTVLAKVEEVYENDEASVEQLEQAKADLQTAIDGLLEVVDKTELAQYIAKVQEIVDNIDDYSKYSVYGLEENLAKAKEVYNNENATENEVAAMVRTLKYGVENARKKAFIEDLEKLVAQAKAIDLEGYTPASVDVFELVLSDAQTLLDSDLSFENQDSVDKMYDRLSKAINLLTKISDLEEDPGQTPDKPGDKPGSGDSGDNNNNGSQNPSNGNNDSSNPGNGNASKTGDDINMAPFMVLMALSCLGAWEVLKRTKEIDY</sequence>
<evidence type="ECO:0000256" key="4">
    <source>
        <dbReference type="ARBA" id="ARBA00022737"/>
    </source>
</evidence>
<dbReference type="Gene3D" id="1.20.1270.70">
    <property type="entry name" value="Designed single chain three-helix bundle"/>
    <property type="match status" value="1"/>
</dbReference>
<dbReference type="PANTHER" id="PTHR10030">
    <property type="entry name" value="ALPHA-L-FUCOSIDASE"/>
    <property type="match status" value="1"/>
</dbReference>
<dbReference type="InterPro" id="IPR057739">
    <property type="entry name" value="Glyco_hydro_29_N"/>
</dbReference>
<dbReference type="SMART" id="SM00812">
    <property type="entry name" value="Alpha_L_fucos"/>
    <property type="match status" value="1"/>
</dbReference>
<dbReference type="InterPro" id="IPR038081">
    <property type="entry name" value="CalX-like_sf"/>
</dbReference>